<organism evidence="1 2">
    <name type="scientific">Agrobacterium salinitolerans</name>
    <dbReference type="NCBI Taxonomy" id="1183413"/>
    <lineage>
        <taxon>Bacteria</taxon>
        <taxon>Pseudomonadati</taxon>
        <taxon>Pseudomonadota</taxon>
        <taxon>Alphaproteobacteria</taxon>
        <taxon>Hyphomicrobiales</taxon>
        <taxon>Rhizobiaceae</taxon>
        <taxon>Rhizobium/Agrobacterium group</taxon>
        <taxon>Agrobacterium</taxon>
    </lineage>
</organism>
<gene>
    <name evidence="1" type="ORF">CFBP5507_16165</name>
</gene>
<dbReference type="InterPro" id="IPR007739">
    <property type="entry name" value="RgpF"/>
</dbReference>
<dbReference type="OrthoDB" id="7220105at2"/>
<dbReference type="AlphaFoldDB" id="A0A4Z1R7M6"/>
<evidence type="ECO:0000313" key="1">
    <source>
        <dbReference type="EMBL" id="UYZ09247.1"/>
    </source>
</evidence>
<accession>A0A4Z1R7M6</accession>
<sequence length="605" mass="67901">MNDLNEPRTLMFTTTISISTVNKHYFVVKTQDKGLCALEINAGGKQESYLLNLQKNKSYFLIRTIQGSNSLKFTSVAPLHVAVIPRTRKRRPIGVKIREMLDDERRKQGTYWPEIRTSTGVQLREITLGRFMPGAASDIERLAFHNFRLPQGVDGFLPLPPEKDGFFSPAILKKLLDEVNNDDGEFIFLANAEKFSKASRPAIQYLLQQHFGETPTETGAAWKFMLSNPGIGLLTWDVANNGRSGKKNERTTRRLAQLMNLDLAEIDSRPSFPAVCLLRKSALLWIKTMNIEFADIDSGVYDAGALIKLIPALVKKAGFAICDMPLNGGEQIIGHSVLQAEWVEHRPLSNPENRNCCLFVGLLREDGRFAPHALAYMRALKEEGFHIYGLGVSLTSPKEGKDPGEEFCDGFAARANDGHDFALWAAALRKNPEIWGAEALLFANDSMIPKEPSLKPLFSQLSASPYDVTGLTDSTIGRRHLQSYFIHLNQKALRSRTVQRFWHSVLAWQDKSRIIALYEIGMTSKLTNAGLKCGPLFETDGKHLNWHHNPSIHCWKELIQRGFPLVKTQIIKDATLDGNISEVIEFLVKYGFQEELIPTIGGNIQ</sequence>
<dbReference type="Proteomes" id="UP000298735">
    <property type="component" value="Chromosome Linear"/>
</dbReference>
<dbReference type="KEGG" id="asal:CFBP5507_16165"/>
<dbReference type="Pfam" id="PF05045">
    <property type="entry name" value="RgpF"/>
    <property type="match status" value="1"/>
</dbReference>
<proteinExistence type="predicted"/>
<dbReference type="RefSeq" id="WP_137411229.1">
    <property type="nucleotide sequence ID" value="NZ_CP109969.1"/>
</dbReference>
<name>A0A4Z1R7M6_9HYPH</name>
<dbReference type="EMBL" id="CP109969">
    <property type="protein sequence ID" value="UYZ09247.1"/>
    <property type="molecule type" value="Genomic_DNA"/>
</dbReference>
<reference evidence="1" key="1">
    <citation type="submission" date="2022-10" db="EMBL/GenBank/DDBJ databases">
        <title>Complete genome sequence of Agrobacterium salinitolerans CFBP5507.</title>
        <authorList>
            <person name="Tchabashvili S."/>
            <person name="Yen H.-C."/>
            <person name="Haryono M."/>
            <person name="Lin Y.-C."/>
            <person name="Lai E.-M."/>
            <person name="Kuo C.-H."/>
        </authorList>
    </citation>
    <scope>NUCLEOTIDE SEQUENCE</scope>
    <source>
        <strain evidence="1">CFBP5507</strain>
    </source>
</reference>
<protein>
    <submittedName>
        <fullName evidence="1">Rhamnan synthesis F family protein</fullName>
    </submittedName>
</protein>
<evidence type="ECO:0000313" key="2">
    <source>
        <dbReference type="Proteomes" id="UP000298735"/>
    </source>
</evidence>